<dbReference type="AlphaFoldDB" id="A0A974BJD5"/>
<evidence type="ECO:0000313" key="2">
    <source>
        <dbReference type="EMBL" id="NYB74158.1"/>
    </source>
</evidence>
<name>A0A974BJD5_SEDHY</name>
<dbReference type="PROSITE" id="PS51257">
    <property type="entry name" value="PROKAR_LIPOPROTEIN"/>
    <property type="match status" value="1"/>
</dbReference>
<reference evidence="2" key="1">
    <citation type="submission" date="2020-07" db="EMBL/GenBank/DDBJ databases">
        <title>Genomic analysis of a strain of Sedimentibacter Hydroxybenzoicus DSM7310.</title>
        <authorList>
            <person name="Ma S."/>
        </authorList>
    </citation>
    <scope>NUCLEOTIDE SEQUENCE</scope>
    <source>
        <strain evidence="2">DSM 7310</strain>
    </source>
</reference>
<gene>
    <name evidence="2" type="ORF">HZF24_08375</name>
</gene>
<evidence type="ECO:0000313" key="3">
    <source>
        <dbReference type="Proteomes" id="UP000611629"/>
    </source>
</evidence>
<protein>
    <recommendedName>
        <fullName evidence="1">Peptidase MA-like domain-containing protein</fullName>
    </recommendedName>
</protein>
<proteinExistence type="predicted"/>
<keyword evidence="3" id="KW-1185">Reference proteome</keyword>
<dbReference type="EMBL" id="JACBNQ010000007">
    <property type="protein sequence ID" value="NYB74158.1"/>
    <property type="molecule type" value="Genomic_DNA"/>
</dbReference>
<dbReference type="RefSeq" id="WP_179237847.1">
    <property type="nucleotide sequence ID" value="NZ_JACBNQ010000007.1"/>
</dbReference>
<accession>A0A974BJD5</accession>
<evidence type="ECO:0000259" key="1">
    <source>
        <dbReference type="Pfam" id="PF13485"/>
    </source>
</evidence>
<dbReference type="Pfam" id="PF13485">
    <property type="entry name" value="Peptidase_MA_2"/>
    <property type="match status" value="1"/>
</dbReference>
<sequence>MSRRTKLYLIGIILVFILTLTACNKNVSADNDEKYESEKIKETEIQNKDSIKLQFENENFTVHSFDKDKECIEDLAKALDENYDAITNNLSVSLKDKVKVTIYPNIKSFHNNIGMQNAGDWLVGVAWRNEIYMVSPLNPGSQHTYDSLMKVIVHEFVHVVQFNIYPYRYPNRWMTDGLATYAAKQIPDKTIMKDLIDAGKNPSLSDMNSKDFEKVNGYDFSYTVVEYLVKEYGYETIVAMIETPKKMYEILGKSLDEFENDWINYLKENWGS</sequence>
<organism evidence="2 3">
    <name type="scientific">Sedimentibacter hydroxybenzoicus DSM 7310</name>
    <dbReference type="NCBI Taxonomy" id="1123245"/>
    <lineage>
        <taxon>Bacteria</taxon>
        <taxon>Bacillati</taxon>
        <taxon>Bacillota</taxon>
        <taxon>Tissierellia</taxon>
        <taxon>Sedimentibacter</taxon>
    </lineage>
</organism>
<dbReference type="InterPro" id="IPR039568">
    <property type="entry name" value="Peptidase_MA-like_dom"/>
</dbReference>
<feature type="domain" description="Peptidase MA-like" evidence="1">
    <location>
        <begin position="89"/>
        <end position="243"/>
    </location>
</feature>
<comment type="caution">
    <text evidence="2">The sequence shown here is derived from an EMBL/GenBank/DDBJ whole genome shotgun (WGS) entry which is preliminary data.</text>
</comment>
<dbReference type="Proteomes" id="UP000611629">
    <property type="component" value="Unassembled WGS sequence"/>
</dbReference>